<keyword evidence="3" id="KW-1185">Reference proteome</keyword>
<keyword evidence="1" id="KW-1133">Transmembrane helix</keyword>
<feature type="transmembrane region" description="Helical" evidence="1">
    <location>
        <begin position="82"/>
        <end position="101"/>
    </location>
</feature>
<keyword evidence="1" id="KW-0812">Transmembrane</keyword>
<dbReference type="Proteomes" id="UP001652628">
    <property type="component" value="Chromosome 3"/>
</dbReference>
<protein>
    <submittedName>
        <fullName evidence="4">Uncharacterized protein</fullName>
    </submittedName>
</protein>
<proteinExistence type="predicted"/>
<sequence length="112" mass="13092">MSRFSNTFIILFLTIHMLDFVLPAPIGINLMETPNDHLVSFEMVVDRQSDFILPDLELQLLKTQQQQDDVEVLRMQLMQLNLLKLLIALDLLILISIYFCAREKKYKPVQTV</sequence>
<dbReference type="GeneID" id="136116445"/>
<accession>A0AB40DHQ2</accession>
<name>A0AB40DHQ2_DROSZ</name>
<keyword evidence="1" id="KW-0472">Membrane</keyword>
<feature type="chain" id="PRO_5046844439" evidence="2">
    <location>
        <begin position="24"/>
        <end position="112"/>
    </location>
</feature>
<evidence type="ECO:0000313" key="3">
    <source>
        <dbReference type="Proteomes" id="UP001652628"/>
    </source>
</evidence>
<dbReference type="RefSeq" id="XP_065722067.2">
    <property type="nucleotide sequence ID" value="XM_065865995.2"/>
</dbReference>
<evidence type="ECO:0000256" key="2">
    <source>
        <dbReference type="SAM" id="SignalP"/>
    </source>
</evidence>
<organism evidence="3 4">
    <name type="scientific">Drosophila suzukii</name>
    <name type="common">Spotted-wing drosophila fruit fly</name>
    <dbReference type="NCBI Taxonomy" id="28584"/>
    <lineage>
        <taxon>Eukaryota</taxon>
        <taxon>Metazoa</taxon>
        <taxon>Ecdysozoa</taxon>
        <taxon>Arthropoda</taxon>
        <taxon>Hexapoda</taxon>
        <taxon>Insecta</taxon>
        <taxon>Pterygota</taxon>
        <taxon>Neoptera</taxon>
        <taxon>Endopterygota</taxon>
        <taxon>Diptera</taxon>
        <taxon>Brachycera</taxon>
        <taxon>Muscomorpha</taxon>
        <taxon>Ephydroidea</taxon>
        <taxon>Drosophilidae</taxon>
        <taxon>Drosophila</taxon>
        <taxon>Sophophora</taxon>
    </lineage>
</organism>
<dbReference type="AlphaFoldDB" id="A0AB40DHQ2"/>
<feature type="signal peptide" evidence="2">
    <location>
        <begin position="1"/>
        <end position="23"/>
    </location>
</feature>
<gene>
    <name evidence="4" type="primary">LOC136116445</name>
</gene>
<reference evidence="4" key="1">
    <citation type="submission" date="2025-08" db="UniProtKB">
        <authorList>
            <consortium name="RefSeq"/>
        </authorList>
    </citation>
    <scope>IDENTIFICATION</scope>
</reference>
<keyword evidence="2" id="KW-0732">Signal</keyword>
<evidence type="ECO:0000256" key="1">
    <source>
        <dbReference type="SAM" id="Phobius"/>
    </source>
</evidence>
<evidence type="ECO:0000313" key="4">
    <source>
        <dbReference type="RefSeq" id="XP_065722067.2"/>
    </source>
</evidence>